<accession>A0A8S2ZLU1</accession>
<feature type="compositionally biased region" description="Polar residues" evidence="1">
    <location>
        <begin position="1"/>
        <end position="23"/>
    </location>
</feature>
<feature type="non-terminal residue" evidence="2">
    <location>
        <position position="1"/>
    </location>
</feature>
<reference evidence="2" key="1">
    <citation type="submission" date="2021-02" db="EMBL/GenBank/DDBJ databases">
        <authorList>
            <person name="Nowell W R."/>
        </authorList>
    </citation>
    <scope>NUCLEOTIDE SEQUENCE</scope>
</reference>
<comment type="caution">
    <text evidence="2">The sequence shown here is derived from an EMBL/GenBank/DDBJ whole genome shotgun (WGS) entry which is preliminary data.</text>
</comment>
<evidence type="ECO:0000313" key="2">
    <source>
        <dbReference type="EMBL" id="CAF4620255.1"/>
    </source>
</evidence>
<feature type="non-terminal residue" evidence="2">
    <location>
        <position position="75"/>
    </location>
</feature>
<dbReference type="EMBL" id="CAJOBC010133301">
    <property type="protein sequence ID" value="CAF4620255.1"/>
    <property type="molecule type" value="Genomic_DNA"/>
</dbReference>
<dbReference type="Proteomes" id="UP000681722">
    <property type="component" value="Unassembled WGS sequence"/>
</dbReference>
<feature type="region of interest" description="Disordered" evidence="1">
    <location>
        <begin position="1"/>
        <end position="28"/>
    </location>
</feature>
<evidence type="ECO:0000313" key="3">
    <source>
        <dbReference type="Proteomes" id="UP000681722"/>
    </source>
</evidence>
<proteinExistence type="predicted"/>
<gene>
    <name evidence="2" type="ORF">SRO942_LOCUS49511</name>
</gene>
<name>A0A8S2ZLU1_9BILA</name>
<sequence>ALSLQNFRPQHHAQQQPLPSQHIQGGYPQFHQHCTQSMAAAMQQVRLYSVSQSQQPTLSFPQQSTISPYQTPVHP</sequence>
<evidence type="ECO:0000256" key="1">
    <source>
        <dbReference type="SAM" id="MobiDB-lite"/>
    </source>
</evidence>
<organism evidence="2 3">
    <name type="scientific">Didymodactylos carnosus</name>
    <dbReference type="NCBI Taxonomy" id="1234261"/>
    <lineage>
        <taxon>Eukaryota</taxon>
        <taxon>Metazoa</taxon>
        <taxon>Spiralia</taxon>
        <taxon>Gnathifera</taxon>
        <taxon>Rotifera</taxon>
        <taxon>Eurotatoria</taxon>
        <taxon>Bdelloidea</taxon>
        <taxon>Philodinida</taxon>
        <taxon>Philodinidae</taxon>
        <taxon>Didymodactylos</taxon>
    </lineage>
</organism>
<feature type="region of interest" description="Disordered" evidence="1">
    <location>
        <begin position="53"/>
        <end position="75"/>
    </location>
</feature>
<dbReference type="AlphaFoldDB" id="A0A8S2ZLU1"/>
<protein>
    <submittedName>
        <fullName evidence="2">Uncharacterized protein</fullName>
    </submittedName>
</protein>